<dbReference type="EMBL" id="CAAALY010267303">
    <property type="protein sequence ID" value="VEL40978.1"/>
    <property type="molecule type" value="Genomic_DNA"/>
</dbReference>
<sequence>MNGVLEAEELPAACADLNPSLANVNAQTFSLKDRVMLG</sequence>
<evidence type="ECO:0000313" key="1">
    <source>
        <dbReference type="EMBL" id="VEL40978.1"/>
    </source>
</evidence>
<gene>
    <name evidence="1" type="ORF">PXEA_LOCUS34418</name>
</gene>
<dbReference type="AlphaFoldDB" id="A0A448XNH9"/>
<accession>A0A448XNH9</accession>
<keyword evidence="2" id="KW-1185">Reference proteome</keyword>
<name>A0A448XNH9_9PLAT</name>
<reference evidence="1" key="1">
    <citation type="submission" date="2018-11" db="EMBL/GenBank/DDBJ databases">
        <authorList>
            <consortium name="Pathogen Informatics"/>
        </authorList>
    </citation>
    <scope>NUCLEOTIDE SEQUENCE</scope>
</reference>
<dbReference type="Proteomes" id="UP000784294">
    <property type="component" value="Unassembled WGS sequence"/>
</dbReference>
<comment type="caution">
    <text evidence="1">The sequence shown here is derived from an EMBL/GenBank/DDBJ whole genome shotgun (WGS) entry which is preliminary data.</text>
</comment>
<protein>
    <submittedName>
        <fullName evidence="1">Uncharacterized protein</fullName>
    </submittedName>
</protein>
<evidence type="ECO:0000313" key="2">
    <source>
        <dbReference type="Proteomes" id="UP000784294"/>
    </source>
</evidence>
<proteinExistence type="predicted"/>
<organism evidence="1 2">
    <name type="scientific">Protopolystoma xenopodis</name>
    <dbReference type="NCBI Taxonomy" id="117903"/>
    <lineage>
        <taxon>Eukaryota</taxon>
        <taxon>Metazoa</taxon>
        <taxon>Spiralia</taxon>
        <taxon>Lophotrochozoa</taxon>
        <taxon>Platyhelminthes</taxon>
        <taxon>Monogenea</taxon>
        <taxon>Polyopisthocotylea</taxon>
        <taxon>Polystomatidea</taxon>
        <taxon>Polystomatidae</taxon>
        <taxon>Protopolystoma</taxon>
    </lineage>
</organism>